<sequence>MSLANKLSIEDVDLKGKRVLIRVDFNVPLDANKKVTNPQRIAGAIPTIKYAVDHGAKAVILMSHLGRPDGQVKEKFSLKPVVPELEKLLGKKVTFAPDCVGPEVEEIVSKADNGEVVLLENLRFHIEEEGKGVDAEGNKVKADKAKVEEFRKGLTKLADIYINDAFGTAHRAHSSMVGVDLPQKAAGYLMKKELEYFAKALENPKRPFLAILGGAKVSDKIQLIDNLLDKVNTLIVCGGMAFTFKKTLENMPIGNSLFDEAGAQTVPKLMEKAKANNVKVVLPVDFITADKFDKDANTGTATDKEGIPDGWMGLDCGPESAKLFKEAIDESQTILWNGPAGVFEFEKFATGTKQTLDAAVAAAEAGRIVIIGGGDTATVAAKYGVENKLSHVSTGGGASLELLEGKALPGVVALSERK</sequence>
<dbReference type="PRINTS" id="PR00477">
    <property type="entry name" value="PHGLYCKINASE"/>
</dbReference>
<evidence type="ECO:0000256" key="18">
    <source>
        <dbReference type="RuleBase" id="RU000696"/>
    </source>
</evidence>
<feature type="binding site" evidence="15">
    <location>
        <position position="171"/>
    </location>
    <ligand>
        <name>(2R)-3-phosphoglycerate</name>
        <dbReference type="ChEBI" id="CHEBI:58272"/>
    </ligand>
</feature>
<dbReference type="GO" id="GO:0004618">
    <property type="term" value="F:phosphoglycerate kinase activity"/>
    <property type="evidence" value="ECO:0007669"/>
    <property type="project" value="UniProtKB-EC"/>
</dbReference>
<keyword evidence="8 17" id="KW-0808">Transferase</keyword>
<comment type="catalytic activity">
    <reaction evidence="1 17">
        <text>(2R)-3-phosphoglycerate + ATP = (2R)-3-phospho-glyceroyl phosphate + ADP</text>
        <dbReference type="Rhea" id="RHEA:14801"/>
        <dbReference type="ChEBI" id="CHEBI:30616"/>
        <dbReference type="ChEBI" id="CHEBI:57604"/>
        <dbReference type="ChEBI" id="CHEBI:58272"/>
        <dbReference type="ChEBI" id="CHEBI:456216"/>
        <dbReference type="EC" id="2.7.2.3"/>
    </reaction>
</comment>
<dbReference type="Proteomes" id="UP000275385">
    <property type="component" value="Unassembled WGS sequence"/>
</dbReference>
<feature type="binding site" evidence="15">
    <location>
        <begin position="64"/>
        <end position="67"/>
    </location>
    <ligand>
        <name>substrate</name>
    </ligand>
</feature>
<dbReference type="FunFam" id="3.40.50.1260:FF:000005">
    <property type="entry name" value="Phosphoglycerate kinase"/>
    <property type="match status" value="1"/>
</dbReference>
<evidence type="ECO:0000256" key="2">
    <source>
        <dbReference type="ARBA" id="ARBA00001946"/>
    </source>
</evidence>
<dbReference type="HAMAP" id="MF_00145">
    <property type="entry name" value="Phosphoglyc_kinase"/>
    <property type="match status" value="1"/>
</dbReference>
<evidence type="ECO:0000256" key="1">
    <source>
        <dbReference type="ARBA" id="ARBA00000642"/>
    </source>
</evidence>
<evidence type="ECO:0000256" key="5">
    <source>
        <dbReference type="ARBA" id="ARBA00011245"/>
    </source>
</evidence>
<dbReference type="CDD" id="cd00318">
    <property type="entry name" value="Phosphoglycerate_kinase"/>
    <property type="match status" value="1"/>
</dbReference>
<dbReference type="EC" id="2.7.2.3" evidence="6 17"/>
<feature type="binding site" evidence="16">
    <location>
        <begin position="373"/>
        <end position="376"/>
    </location>
    <ligand>
        <name>ATP</name>
        <dbReference type="ChEBI" id="CHEBI:30616"/>
    </ligand>
</feature>
<dbReference type="FunFam" id="3.40.50.1260:FF:000032">
    <property type="entry name" value="Phosphoglycerate kinase"/>
    <property type="match status" value="1"/>
</dbReference>
<feature type="binding site" evidence="15">
    <location>
        <position position="123"/>
    </location>
    <ligand>
        <name>(2R)-3-phosphoglycerate</name>
        <dbReference type="ChEBI" id="CHEBI:58272"/>
    </ligand>
</feature>
<dbReference type="GO" id="GO:0006096">
    <property type="term" value="P:glycolytic process"/>
    <property type="evidence" value="ECO:0007669"/>
    <property type="project" value="UniProtKB-KW"/>
</dbReference>
<evidence type="ECO:0000313" key="20">
    <source>
        <dbReference type="Proteomes" id="UP000275385"/>
    </source>
</evidence>
<dbReference type="PANTHER" id="PTHR11406">
    <property type="entry name" value="PHOSPHOGLYCERATE KINASE"/>
    <property type="match status" value="1"/>
</dbReference>
<evidence type="ECO:0000256" key="8">
    <source>
        <dbReference type="ARBA" id="ARBA00022679"/>
    </source>
</evidence>
<dbReference type="Pfam" id="PF00162">
    <property type="entry name" value="PGK"/>
    <property type="match status" value="1"/>
</dbReference>
<keyword evidence="13" id="KW-0460">Magnesium</keyword>
<comment type="subunit">
    <text evidence="5 18">Monomer.</text>
</comment>
<dbReference type="GO" id="GO:0046872">
    <property type="term" value="F:metal ion binding"/>
    <property type="evidence" value="ECO:0007669"/>
    <property type="project" value="UniProtKB-KW"/>
</dbReference>
<dbReference type="GO" id="GO:0043531">
    <property type="term" value="F:ADP binding"/>
    <property type="evidence" value="ECO:0007669"/>
    <property type="project" value="TreeGrafter"/>
</dbReference>
<dbReference type="GO" id="GO:0005524">
    <property type="term" value="F:ATP binding"/>
    <property type="evidence" value="ECO:0007669"/>
    <property type="project" value="UniProtKB-KW"/>
</dbReference>
<name>A0A420YLI6_9PEZI</name>
<feature type="binding site" evidence="16">
    <location>
        <position position="220"/>
    </location>
    <ligand>
        <name>ATP</name>
        <dbReference type="ChEBI" id="CHEBI:30616"/>
    </ligand>
</feature>
<dbReference type="PROSITE" id="PS00111">
    <property type="entry name" value="PGLYCERATE_KINASE"/>
    <property type="match status" value="1"/>
</dbReference>
<comment type="caution">
    <text evidence="19">The sequence shown here is derived from an EMBL/GenBank/DDBJ whole genome shotgun (WGS) entry which is preliminary data.</text>
</comment>
<feature type="binding site" evidence="15">
    <location>
        <begin position="24"/>
        <end position="26"/>
    </location>
    <ligand>
        <name>substrate</name>
    </ligand>
</feature>
<dbReference type="InterPro" id="IPR015824">
    <property type="entry name" value="Phosphoglycerate_kinase_N"/>
</dbReference>
<comment type="similarity">
    <text evidence="4 17">Belongs to the phosphoglycerate kinase family.</text>
</comment>
<keyword evidence="10" id="KW-0547">Nucleotide-binding</keyword>
<gene>
    <name evidence="19" type="primary">PGK1</name>
    <name evidence="19" type="ORF">DL546_000997</name>
</gene>
<dbReference type="GO" id="GO:0006094">
    <property type="term" value="P:gluconeogenesis"/>
    <property type="evidence" value="ECO:0007669"/>
    <property type="project" value="TreeGrafter"/>
</dbReference>
<dbReference type="OrthoDB" id="275353at2759"/>
<dbReference type="InterPro" id="IPR036043">
    <property type="entry name" value="Phosphoglycerate_kinase_sf"/>
</dbReference>
<keyword evidence="14" id="KW-0324">Glycolysis</keyword>
<evidence type="ECO:0000256" key="13">
    <source>
        <dbReference type="ARBA" id="ARBA00022842"/>
    </source>
</evidence>
<reference evidence="19 20" key="1">
    <citation type="submission" date="2018-08" db="EMBL/GenBank/DDBJ databases">
        <title>Draft genome of the lignicolous fungus Coniochaeta pulveracea.</title>
        <authorList>
            <person name="Borstlap C.J."/>
            <person name="De Witt R.N."/>
            <person name="Botha A."/>
            <person name="Volschenk H."/>
        </authorList>
    </citation>
    <scope>NUCLEOTIDE SEQUENCE [LARGE SCALE GENOMIC DNA]</scope>
    <source>
        <strain evidence="19 20">CAB683</strain>
    </source>
</reference>
<dbReference type="EMBL" id="QVQW01000003">
    <property type="protein sequence ID" value="RKU48739.1"/>
    <property type="molecule type" value="Genomic_DNA"/>
</dbReference>
<dbReference type="PANTHER" id="PTHR11406:SF0">
    <property type="entry name" value="PHOSPHOGLYCERATE KINASE"/>
    <property type="match status" value="1"/>
</dbReference>
<evidence type="ECO:0000256" key="4">
    <source>
        <dbReference type="ARBA" id="ARBA00008982"/>
    </source>
</evidence>
<evidence type="ECO:0000256" key="6">
    <source>
        <dbReference type="ARBA" id="ARBA00013061"/>
    </source>
</evidence>
<proteinExistence type="inferred from homology"/>
<organism evidence="19 20">
    <name type="scientific">Coniochaeta pulveracea</name>
    <dbReference type="NCBI Taxonomy" id="177199"/>
    <lineage>
        <taxon>Eukaryota</taxon>
        <taxon>Fungi</taxon>
        <taxon>Dikarya</taxon>
        <taxon>Ascomycota</taxon>
        <taxon>Pezizomycotina</taxon>
        <taxon>Sordariomycetes</taxon>
        <taxon>Sordariomycetidae</taxon>
        <taxon>Coniochaetales</taxon>
        <taxon>Coniochaetaceae</taxon>
        <taxon>Coniochaeta</taxon>
    </lineage>
</organism>
<keyword evidence="20" id="KW-1185">Reference proteome</keyword>
<evidence type="ECO:0000256" key="7">
    <source>
        <dbReference type="ARBA" id="ARBA00016471"/>
    </source>
</evidence>
<evidence type="ECO:0000256" key="12">
    <source>
        <dbReference type="ARBA" id="ARBA00022840"/>
    </source>
</evidence>
<evidence type="ECO:0000256" key="11">
    <source>
        <dbReference type="ARBA" id="ARBA00022777"/>
    </source>
</evidence>
<keyword evidence="11 17" id="KW-0418">Kinase</keyword>
<dbReference type="GO" id="GO:0005829">
    <property type="term" value="C:cytosol"/>
    <property type="evidence" value="ECO:0007669"/>
    <property type="project" value="TreeGrafter"/>
</dbReference>
<dbReference type="STRING" id="177199.A0A420YLI6"/>
<keyword evidence="9" id="KW-0479">Metal-binding</keyword>
<protein>
    <recommendedName>
        <fullName evidence="7 17">Phosphoglycerate kinase</fullName>
        <ecNumber evidence="6 17">2.7.2.3</ecNumber>
    </recommendedName>
</protein>
<evidence type="ECO:0000256" key="17">
    <source>
        <dbReference type="RuleBase" id="RU000532"/>
    </source>
</evidence>
<evidence type="ECO:0000256" key="10">
    <source>
        <dbReference type="ARBA" id="ARBA00022741"/>
    </source>
</evidence>
<evidence type="ECO:0000256" key="14">
    <source>
        <dbReference type="ARBA" id="ARBA00023152"/>
    </source>
</evidence>
<dbReference type="PIRSF" id="PIRSF000724">
    <property type="entry name" value="Pgk"/>
    <property type="match status" value="1"/>
</dbReference>
<evidence type="ECO:0000256" key="16">
    <source>
        <dbReference type="PIRSR" id="PIRSR000724-2"/>
    </source>
</evidence>
<comment type="cofactor">
    <cofactor evidence="2">
        <name>Mg(2+)</name>
        <dbReference type="ChEBI" id="CHEBI:18420"/>
    </cofactor>
</comment>
<dbReference type="FunFam" id="3.40.50.1260:FF:000003">
    <property type="entry name" value="Phosphoglycerate kinase"/>
    <property type="match status" value="1"/>
</dbReference>
<evidence type="ECO:0000256" key="9">
    <source>
        <dbReference type="ARBA" id="ARBA00022723"/>
    </source>
</evidence>
<evidence type="ECO:0000256" key="3">
    <source>
        <dbReference type="ARBA" id="ARBA00004838"/>
    </source>
</evidence>
<dbReference type="InterPro" id="IPR001576">
    <property type="entry name" value="Phosphoglycerate_kinase"/>
</dbReference>
<feature type="binding site" evidence="15">
    <location>
        <position position="40"/>
    </location>
    <ligand>
        <name>(2R)-3-phosphoglycerate</name>
        <dbReference type="ChEBI" id="CHEBI:58272"/>
    </ligand>
</feature>
<dbReference type="Gene3D" id="3.40.50.1260">
    <property type="entry name" value="Phosphoglycerate kinase, N-terminal domain"/>
    <property type="match status" value="3"/>
</dbReference>
<dbReference type="SUPFAM" id="SSF53748">
    <property type="entry name" value="Phosphoglycerate kinase"/>
    <property type="match status" value="1"/>
</dbReference>
<evidence type="ECO:0000313" key="19">
    <source>
        <dbReference type="EMBL" id="RKU48739.1"/>
    </source>
</evidence>
<accession>A0A420YLI6</accession>
<feature type="binding site" evidence="16">
    <location>
        <position position="344"/>
    </location>
    <ligand>
        <name>ATP</name>
        <dbReference type="ChEBI" id="CHEBI:30616"/>
    </ligand>
</feature>
<dbReference type="AlphaFoldDB" id="A0A420YLI6"/>
<keyword evidence="12 16" id="KW-0067">ATP-binding</keyword>
<dbReference type="InterPro" id="IPR015911">
    <property type="entry name" value="Phosphoglycerate_kinase_CS"/>
</dbReference>
<comment type="pathway">
    <text evidence="3">Carbohydrate degradation; glycolysis; pyruvate from D-glyceraldehyde 3-phosphate: step 2/5.</text>
</comment>
<feature type="binding site" evidence="16">
    <location>
        <position position="313"/>
    </location>
    <ligand>
        <name>ATP</name>
        <dbReference type="ChEBI" id="CHEBI:30616"/>
    </ligand>
</feature>
<evidence type="ECO:0000256" key="15">
    <source>
        <dbReference type="PIRSR" id="PIRSR000724-1"/>
    </source>
</evidence>